<evidence type="ECO:0000256" key="1">
    <source>
        <dbReference type="SAM" id="MobiDB-lite"/>
    </source>
</evidence>
<feature type="domain" description="Protein G-related albumin-binding (GA) module" evidence="3">
    <location>
        <begin position="232"/>
        <end position="284"/>
    </location>
</feature>
<dbReference type="EMBL" id="JASNVK010000012">
    <property type="protein sequence ID" value="MDK4301089.1"/>
    <property type="molecule type" value="Genomic_DNA"/>
</dbReference>
<feature type="domain" description="Protein G-related albumin-binding (GA) module" evidence="3">
    <location>
        <begin position="311"/>
        <end position="353"/>
    </location>
</feature>
<sequence length="431" mass="46664">MSNLKLVAGTMKRRGIAIAAAVAVAGGSFATANYAMAVETNPSFDELNQEFSGTQAGNAAAKAADEFKKALGDGADSNKLHQILEKSLKDAGFTQQDFNEYGESNLKTELQDITNTAKQSFENKNRSEAGQPAAPLSPQAPTQNPADWATPAPQGAYSPQRLEAEFGQTTQGEVAARTAEKVADALRLGKPKQEIEKLVKDSFAEAGFNDADLDAEVEQFVQDAFARHNEAEAELEAKKSFALGDLKKLSQINPLQRQIFETQIKSATKQSEIVTIVAAAQAENANPVKQFAPVPGQQTPEHTGPTDVEKALEHTKKEALAKLEGFSFLSPQQKEAYKKQVEAATQVFEVEEAYEAGLAKDEVNKETKAAKNFVGKAVARTKHLALEKLDGFKHLTHEQKKEARNKILAAKQVFEVEAAFHAAENLNKAAK</sequence>
<dbReference type="RefSeq" id="WP_152680540.1">
    <property type="nucleotide sequence ID" value="NZ_CP100363.1"/>
</dbReference>
<gene>
    <name evidence="4" type="ORF">QPX45_07545</name>
</gene>
<protein>
    <submittedName>
        <fullName evidence="4">GA module-containing protein</fullName>
    </submittedName>
</protein>
<dbReference type="Pfam" id="PF01468">
    <property type="entry name" value="GA"/>
    <property type="match status" value="3"/>
</dbReference>
<dbReference type="InterPro" id="IPR002988">
    <property type="entry name" value="GA_module"/>
</dbReference>
<feature type="domain" description="Protein G-related albumin-binding (GA) module" evidence="3">
    <location>
        <begin position="379"/>
        <end position="429"/>
    </location>
</feature>
<comment type="caution">
    <text evidence="4">The sequence shown here is derived from an EMBL/GenBank/DDBJ whole genome shotgun (WGS) entry which is preliminary data.</text>
</comment>
<evidence type="ECO:0000256" key="2">
    <source>
        <dbReference type="SAM" id="SignalP"/>
    </source>
</evidence>
<name>A0ABT7G2X1_9CORY</name>
<feature type="region of interest" description="Disordered" evidence="1">
    <location>
        <begin position="122"/>
        <end position="156"/>
    </location>
</feature>
<reference evidence="4 5" key="1">
    <citation type="submission" date="2023-05" db="EMBL/GenBank/DDBJ databases">
        <title>Metabolic capabilities are highly conserved among human nasal-associated Corynebacterium species in pangenomic analyses.</title>
        <authorList>
            <person name="Tran T.H."/>
            <person name="Roberts A.Q."/>
            <person name="Escapa I.F."/>
            <person name="Gao W."/>
            <person name="Conlan S."/>
            <person name="Kong H."/>
            <person name="Segre J.A."/>
            <person name="Kelly M.S."/>
            <person name="Lemon K.P."/>
        </authorList>
    </citation>
    <scope>NUCLEOTIDE SEQUENCE [LARGE SCALE GENOMIC DNA]</scope>
    <source>
        <strain evidence="4 5">KPL2811</strain>
    </source>
</reference>
<keyword evidence="5" id="KW-1185">Reference proteome</keyword>
<proteinExistence type="predicted"/>
<organism evidence="4 5">
    <name type="scientific">Corynebacterium propinquum</name>
    <dbReference type="NCBI Taxonomy" id="43769"/>
    <lineage>
        <taxon>Bacteria</taxon>
        <taxon>Bacillati</taxon>
        <taxon>Actinomycetota</taxon>
        <taxon>Actinomycetes</taxon>
        <taxon>Mycobacteriales</taxon>
        <taxon>Corynebacteriaceae</taxon>
        <taxon>Corynebacterium</taxon>
    </lineage>
</organism>
<accession>A0ABT7G2X1</accession>
<evidence type="ECO:0000259" key="3">
    <source>
        <dbReference type="Pfam" id="PF01468"/>
    </source>
</evidence>
<dbReference type="Gene3D" id="1.20.5.420">
    <property type="entry name" value="Immunoglobulin FC, subunit C"/>
    <property type="match status" value="2"/>
</dbReference>
<dbReference type="Proteomes" id="UP001243856">
    <property type="component" value="Unassembled WGS sequence"/>
</dbReference>
<feature type="signal peptide" evidence="2">
    <location>
        <begin position="1"/>
        <end position="37"/>
    </location>
</feature>
<keyword evidence="2" id="KW-0732">Signal</keyword>
<evidence type="ECO:0000313" key="4">
    <source>
        <dbReference type="EMBL" id="MDK4301089.1"/>
    </source>
</evidence>
<evidence type="ECO:0000313" key="5">
    <source>
        <dbReference type="Proteomes" id="UP001243856"/>
    </source>
</evidence>
<feature type="chain" id="PRO_5045054618" evidence="2">
    <location>
        <begin position="38"/>
        <end position="431"/>
    </location>
</feature>